<reference evidence="2" key="1">
    <citation type="submission" date="2020-04" db="EMBL/GenBank/DDBJ databases">
        <title>Deep metagenomics examines the oral microbiome during advanced dental caries in children, revealing novel taxa and co-occurrences with host molecules.</title>
        <authorList>
            <person name="Baker J.L."/>
            <person name="Morton J.T."/>
            <person name="Dinis M."/>
            <person name="Alvarez R."/>
            <person name="Tran N.C."/>
            <person name="Knight R."/>
            <person name="Edlund A."/>
        </authorList>
    </citation>
    <scope>NUCLEOTIDE SEQUENCE</scope>
    <source>
        <strain evidence="2">JCVI_25_bin.9</strain>
    </source>
</reference>
<dbReference type="InterPro" id="IPR041700">
    <property type="entry name" value="OMP_b-brl_3"/>
</dbReference>
<accession>A0A930N4V0</accession>
<dbReference type="AlphaFoldDB" id="A0A930N4V0"/>
<comment type="caution">
    <text evidence="2">The sequence shown here is derived from an EMBL/GenBank/DDBJ whole genome shotgun (WGS) entry which is preliminary data.</text>
</comment>
<dbReference type="SUPFAM" id="SSF56935">
    <property type="entry name" value="Porins"/>
    <property type="match status" value="1"/>
</dbReference>
<dbReference type="Pfam" id="PF14905">
    <property type="entry name" value="OMP_b-brl_3"/>
    <property type="match status" value="1"/>
</dbReference>
<proteinExistence type="predicted"/>
<sequence>MNKNLWAVIPVSQSVLKKVYIAFVLLCMVISSHAQSQYNNVLVLQGRIKDFVTHVDVPGSKVEVLNASDSAVIASTEALNEYQSGEDKWVTAEYWMGIPRKEGSYILRVSYDGYATAYVDLPLLHLYKRETRRELGTIFLKRPKTLNLEEVVVKTTKVKFYHKGDTIVYNADAFQLGEGSMLDALVRQLPGAELGKDGRIYVNGKFVESLLLNGKDFFRGDNKVMLDNLPTYMVHQVKVYDRLGENSRFLGQEVAGDKRFVMDVQLKKQYNIGWVGNVEAGGGTKDRYLARFFAMRFTDHSQLAIYGNMNNLNDGRKPGEGDNWTPSDLVGGLTNQQLAGIDYNIDARSGKYQLSGNAQIKHADNTIIDNTNRTNFLPNGNTFDRIVANNRNHNVAFSTDHRLYFEFKNANLDIKPYFNYQYFNNKSGFSLLTLSSSLDAFSKSQVDSLYTPMIGRELLRSAISRNLRNGLLNGHSLKGGLSVESVIKFKHSPDHLTLYADASFRHETENNYDHNRIDYYAHGQLNNTDFRNRYFNNRPDHGYSMTGKIAYTYVIRRELSIDFSYKYNHTTTDRYSSLYRLDQLTDWGTNTTHELGALPSVAAYSHLIDAANSYNSWQADNTHTFGAFLVWNKKGKKSEWWAQVVPNLSLLSRMMHYRNGHVDTTFTKRTVLYNMPSTLIRWKSTDRKYEYMFQYHVDGLAPDMNKFVNVRNTTDPLNITMGNTHLQPSYKHELISHFIRTYPKKGLMWIVEAQYIPTVNAIAMGYTYDKATGQRTFRPENVDGNWRGRLFLGGAGVLNKSRTLDFKAMFGTNYERSVDLIGLSGVASADRSVVNSFTWMSQLQLNYKIGQSSIGLKGNGNWGHVSGNRNDFNAFNVADFNYGLIAQVRLPWDLRLGTDLTMYSRRGYKDKTMNSDDVVWNARLSRPFFKGKLVVMVDGFDILGQLSNVTRTMNAQGITETYSNVIPRYLVLHATYRFNIMPH</sequence>
<dbReference type="EMBL" id="JABZSQ010000006">
    <property type="protein sequence ID" value="MBF1414105.1"/>
    <property type="molecule type" value="Genomic_DNA"/>
</dbReference>
<organism evidence="2 3">
    <name type="scientific">Prevotella histicola</name>
    <dbReference type="NCBI Taxonomy" id="470565"/>
    <lineage>
        <taxon>Bacteria</taxon>
        <taxon>Pseudomonadati</taxon>
        <taxon>Bacteroidota</taxon>
        <taxon>Bacteroidia</taxon>
        <taxon>Bacteroidales</taxon>
        <taxon>Prevotellaceae</taxon>
        <taxon>Prevotella</taxon>
    </lineage>
</organism>
<evidence type="ECO:0000313" key="2">
    <source>
        <dbReference type="EMBL" id="MBF1414105.1"/>
    </source>
</evidence>
<evidence type="ECO:0000313" key="3">
    <source>
        <dbReference type="Proteomes" id="UP000757461"/>
    </source>
</evidence>
<evidence type="ECO:0000259" key="1">
    <source>
        <dbReference type="Pfam" id="PF14905"/>
    </source>
</evidence>
<protein>
    <submittedName>
        <fullName evidence="2">Outer membrane beta-barrel protein</fullName>
    </submittedName>
</protein>
<gene>
    <name evidence="2" type="ORF">HXN33_00870</name>
</gene>
<name>A0A930N4V0_9BACT</name>
<feature type="domain" description="Outer membrane protein beta-barrel" evidence="1">
    <location>
        <begin position="668"/>
        <end position="849"/>
    </location>
</feature>
<dbReference type="Proteomes" id="UP000757461">
    <property type="component" value="Unassembled WGS sequence"/>
</dbReference>